<organism evidence="3 4">
    <name type="scientific">Triparma laevis f. longispina</name>
    <dbReference type="NCBI Taxonomy" id="1714387"/>
    <lineage>
        <taxon>Eukaryota</taxon>
        <taxon>Sar</taxon>
        <taxon>Stramenopiles</taxon>
        <taxon>Ochrophyta</taxon>
        <taxon>Bolidophyceae</taxon>
        <taxon>Parmales</taxon>
        <taxon>Triparmaceae</taxon>
        <taxon>Triparma</taxon>
    </lineage>
</organism>
<dbReference type="OrthoDB" id="205853at2759"/>
<dbReference type="InterPro" id="IPR052964">
    <property type="entry name" value="Sporulation_signal_mat"/>
</dbReference>
<accession>A0A9W7FG83</accession>
<keyword evidence="2" id="KW-0812">Transmembrane</keyword>
<dbReference type="PANTHER" id="PTHR39535">
    <property type="entry name" value="SPORULATION-DELAYING PROTEIN SDPB"/>
    <property type="match status" value="1"/>
</dbReference>
<dbReference type="EMBL" id="BRXW01000163">
    <property type="protein sequence ID" value="GMI11501.1"/>
    <property type="molecule type" value="Genomic_DNA"/>
</dbReference>
<sequence length="406" mass="46064">MYGLLLFELLSRVQYIDPFYGPNSTHRPSLLTGTVDSPFYYASFLHVYASMSTILIQSLFAFHVLLAFLTFLSPTPLKCFLTWFLFLSLTLRNTWLNYILDRYFHYFLAVSIFTSSTSAPLRNVGIYASRLQLLWLYIDAGMGKVLDPLNGLTINNTALLSLVACTSLILLLPISSPSPPSQLSKPGLLIATLILTSCVYFETTELALCSQDTSLWPTLLHNRWNVFTSSETYVTWEIAPGVLSDNSVVDVWGKGEVSYELPGAGAASTSTPRRGRWRSFPYLKEMDSEFEKRALWNYLCRQWNEEHPDPNSQLLKFNFFMLQADVLPELSFGETRKRHIISWDCVTSQEIPSDESSSPQPPTFMNTNQAPMRARENLNKIHQNSIHPNKIRSRVGGIQGKANEEL</sequence>
<keyword evidence="2" id="KW-1133">Transmembrane helix</keyword>
<dbReference type="PANTHER" id="PTHR39535:SF2">
    <property type="entry name" value="HTTM DOMAIN-CONTAINING PROTEIN"/>
    <property type="match status" value="1"/>
</dbReference>
<evidence type="ECO:0000256" key="2">
    <source>
        <dbReference type="SAM" id="Phobius"/>
    </source>
</evidence>
<evidence type="ECO:0000256" key="1">
    <source>
        <dbReference type="SAM" id="MobiDB-lite"/>
    </source>
</evidence>
<keyword evidence="2" id="KW-0472">Membrane</keyword>
<feature type="transmembrane region" description="Helical" evidence="2">
    <location>
        <begin position="47"/>
        <end position="72"/>
    </location>
</feature>
<keyword evidence="4" id="KW-1185">Reference proteome</keyword>
<dbReference type="AlphaFoldDB" id="A0A9W7FG83"/>
<name>A0A9W7FG83_9STRA</name>
<evidence type="ECO:0000313" key="4">
    <source>
        <dbReference type="Proteomes" id="UP001165122"/>
    </source>
</evidence>
<dbReference type="Proteomes" id="UP001165122">
    <property type="component" value="Unassembled WGS sequence"/>
</dbReference>
<proteinExistence type="predicted"/>
<reference evidence="4" key="1">
    <citation type="journal article" date="2023" name="Commun. Biol.">
        <title>Genome analysis of Parmales, the sister group of diatoms, reveals the evolutionary specialization of diatoms from phago-mixotrophs to photoautotrophs.</title>
        <authorList>
            <person name="Ban H."/>
            <person name="Sato S."/>
            <person name="Yoshikawa S."/>
            <person name="Yamada K."/>
            <person name="Nakamura Y."/>
            <person name="Ichinomiya M."/>
            <person name="Sato N."/>
            <person name="Blanc-Mathieu R."/>
            <person name="Endo H."/>
            <person name="Kuwata A."/>
            <person name="Ogata H."/>
        </authorList>
    </citation>
    <scope>NUCLEOTIDE SEQUENCE [LARGE SCALE GENOMIC DNA]</scope>
    <source>
        <strain evidence="4">NIES 3700</strain>
    </source>
</reference>
<protein>
    <submittedName>
        <fullName evidence="3">Uncharacterized protein</fullName>
    </submittedName>
</protein>
<feature type="region of interest" description="Disordered" evidence="1">
    <location>
        <begin position="350"/>
        <end position="406"/>
    </location>
</feature>
<feature type="transmembrane region" description="Helical" evidence="2">
    <location>
        <begin position="152"/>
        <end position="174"/>
    </location>
</feature>
<evidence type="ECO:0000313" key="3">
    <source>
        <dbReference type="EMBL" id="GMI11501.1"/>
    </source>
</evidence>
<comment type="caution">
    <text evidence="3">The sequence shown here is derived from an EMBL/GenBank/DDBJ whole genome shotgun (WGS) entry which is preliminary data.</text>
</comment>
<feature type="compositionally biased region" description="Polar residues" evidence="1">
    <location>
        <begin position="350"/>
        <end position="370"/>
    </location>
</feature>
<gene>
    <name evidence="3" type="ORF">TrLO_g15481</name>
</gene>